<feature type="compositionally biased region" description="Basic and acidic residues" evidence="1">
    <location>
        <begin position="214"/>
        <end position="226"/>
    </location>
</feature>
<dbReference type="Pfam" id="PF13975">
    <property type="entry name" value="gag-asp_proteas"/>
    <property type="match status" value="1"/>
</dbReference>
<feature type="non-terminal residue" evidence="2">
    <location>
        <position position="430"/>
    </location>
</feature>
<gene>
    <name evidence="2" type="ORF">Gohar_021130</name>
</gene>
<dbReference type="AlphaFoldDB" id="A0A7J9ICG4"/>
<evidence type="ECO:0008006" key="4">
    <source>
        <dbReference type="Google" id="ProtNLM"/>
    </source>
</evidence>
<dbReference type="InterPro" id="IPR001969">
    <property type="entry name" value="Aspartic_peptidase_AS"/>
</dbReference>
<dbReference type="Gene3D" id="2.40.70.10">
    <property type="entry name" value="Acid Proteases"/>
    <property type="match status" value="1"/>
</dbReference>
<feature type="region of interest" description="Disordered" evidence="1">
    <location>
        <begin position="106"/>
        <end position="140"/>
    </location>
</feature>
<proteinExistence type="predicted"/>
<protein>
    <recommendedName>
        <fullName evidence="4">Peptidase A2 domain-containing protein</fullName>
    </recommendedName>
</protein>
<dbReference type="EMBL" id="JABFAD010331355">
    <property type="protein sequence ID" value="MBA0819767.1"/>
    <property type="molecule type" value="Genomic_DNA"/>
</dbReference>
<dbReference type="PANTHER" id="PTHR12917:SF18">
    <property type="entry name" value="DNA DAMAGE-INDUCIBLE PROTEIN 1-LIKE"/>
    <property type="match status" value="1"/>
</dbReference>
<dbReference type="InterPro" id="IPR021109">
    <property type="entry name" value="Peptidase_aspartic_dom_sf"/>
</dbReference>
<keyword evidence="3" id="KW-1185">Reference proteome</keyword>
<dbReference type="CDD" id="cd00303">
    <property type="entry name" value="retropepsin_like"/>
    <property type="match status" value="1"/>
</dbReference>
<evidence type="ECO:0000256" key="1">
    <source>
        <dbReference type="SAM" id="MobiDB-lite"/>
    </source>
</evidence>
<comment type="caution">
    <text evidence="2">The sequence shown here is derived from an EMBL/GenBank/DDBJ whole genome shotgun (WGS) entry which is preliminary data.</text>
</comment>
<dbReference type="PANTHER" id="PTHR12917">
    <property type="entry name" value="ASPARTYL PROTEASE DDI-RELATED"/>
    <property type="match status" value="1"/>
</dbReference>
<organism evidence="2 3">
    <name type="scientific">Gossypium harknessii</name>
    <dbReference type="NCBI Taxonomy" id="34285"/>
    <lineage>
        <taxon>Eukaryota</taxon>
        <taxon>Viridiplantae</taxon>
        <taxon>Streptophyta</taxon>
        <taxon>Embryophyta</taxon>
        <taxon>Tracheophyta</taxon>
        <taxon>Spermatophyta</taxon>
        <taxon>Magnoliopsida</taxon>
        <taxon>eudicotyledons</taxon>
        <taxon>Gunneridae</taxon>
        <taxon>Pentapetalae</taxon>
        <taxon>rosids</taxon>
        <taxon>malvids</taxon>
        <taxon>Malvales</taxon>
        <taxon>Malvaceae</taxon>
        <taxon>Malvoideae</taxon>
        <taxon>Gossypium</taxon>
    </lineage>
</organism>
<feature type="compositionally biased region" description="Basic and acidic residues" evidence="1">
    <location>
        <begin position="115"/>
        <end position="140"/>
    </location>
</feature>
<dbReference type="PROSITE" id="PS00141">
    <property type="entry name" value="ASP_PROTEASE"/>
    <property type="match status" value="1"/>
</dbReference>
<dbReference type="GO" id="GO:0004190">
    <property type="term" value="F:aspartic-type endopeptidase activity"/>
    <property type="evidence" value="ECO:0007669"/>
    <property type="project" value="InterPro"/>
</dbReference>
<feature type="compositionally biased region" description="Low complexity" evidence="1">
    <location>
        <begin position="227"/>
        <end position="238"/>
    </location>
</feature>
<name>A0A7J9ICG4_9ROSI</name>
<reference evidence="2 3" key="1">
    <citation type="journal article" date="2019" name="Genome Biol. Evol.">
        <title>Insights into the evolution of the New World diploid cottons (Gossypium, subgenus Houzingenia) based on genome sequencing.</title>
        <authorList>
            <person name="Grover C.E."/>
            <person name="Arick M.A. 2nd"/>
            <person name="Thrash A."/>
            <person name="Conover J.L."/>
            <person name="Sanders W.S."/>
            <person name="Peterson D.G."/>
            <person name="Frelichowski J.E."/>
            <person name="Scheffler J.A."/>
            <person name="Scheffler B.E."/>
            <person name="Wendel J.F."/>
        </authorList>
    </citation>
    <scope>NUCLEOTIDE SEQUENCE [LARGE SCALE GENOMIC DNA]</scope>
    <source>
        <strain evidence="2">0</strain>
        <tissue evidence="2">Leaf</tissue>
    </source>
</reference>
<dbReference type="GO" id="GO:0006508">
    <property type="term" value="P:proteolysis"/>
    <property type="evidence" value="ECO:0007669"/>
    <property type="project" value="InterPro"/>
</dbReference>
<evidence type="ECO:0000313" key="3">
    <source>
        <dbReference type="Proteomes" id="UP000593560"/>
    </source>
</evidence>
<feature type="region of interest" description="Disordered" evidence="1">
    <location>
        <begin position="197"/>
        <end position="249"/>
    </location>
</feature>
<accession>A0A7J9ICG4</accession>
<evidence type="ECO:0000313" key="2">
    <source>
        <dbReference type="EMBL" id="MBA0819767.1"/>
    </source>
</evidence>
<dbReference type="SUPFAM" id="SSF50630">
    <property type="entry name" value="Acid proteases"/>
    <property type="match status" value="1"/>
</dbReference>
<dbReference type="OrthoDB" id="1938670at2759"/>
<dbReference type="Proteomes" id="UP000593560">
    <property type="component" value="Unassembled WGS sequence"/>
</dbReference>
<sequence length="430" mass="48913">MLTALENRVVNLEEFVGNMKEMLELVEGRTDRFDSMKEQLRDFVLDSLDANAEKMNELVNSTTTKLAKRDENLEDMVLAIKKEIEELKGELTIYKVTLSNGMLSSRPKQQAMDVPKPEKFKGARSARDVDNLRSTDEEHGKNAIGTWEEFQRELKKRVLLVQGWVKAVAKHKLRRQEITELTVAMAEVESFFEFGPTKDKFESSKSNGKGNGKRNHEKDEEGHSDDGNSTDSTSGNGNPRDAKWGSNNPRAKRKRIKCFLCQGPHMAIKCLKKSMISVIKKKDEPKEEAKPIEENTSRVNTMVLIPNKRNGEEGLMFVDINITGEKRSALIDTGASDLFISEKAMKKLRLSIKKSNKKIKTVNSDEASIVRVVRNVELQISEWKGKEDFEVVQLYDYDYVLGLNFLDMIQTVLFPWADQIHIVTGPLSKI</sequence>